<dbReference type="GO" id="GO:0005794">
    <property type="term" value="C:Golgi apparatus"/>
    <property type="evidence" value="ECO:0007669"/>
    <property type="project" value="TreeGrafter"/>
</dbReference>
<name>A0A0B2PQE8_GLYSO</name>
<dbReference type="Pfam" id="PF14416">
    <property type="entry name" value="PMR5N"/>
    <property type="match status" value="1"/>
</dbReference>
<proteinExistence type="inferred from homology"/>
<dbReference type="EMBL" id="KN664995">
    <property type="protein sequence ID" value="KHN09898.1"/>
    <property type="molecule type" value="Genomic_DNA"/>
</dbReference>
<comment type="similarity">
    <text evidence="2">Belongs to the PC-esterase family. TBL subfamily.</text>
</comment>
<dbReference type="Pfam" id="PF13839">
    <property type="entry name" value="PC-Esterase"/>
    <property type="match status" value="2"/>
</dbReference>
<dbReference type="GO" id="GO:0016020">
    <property type="term" value="C:membrane"/>
    <property type="evidence" value="ECO:0007669"/>
    <property type="project" value="UniProtKB-SubCell"/>
</dbReference>
<accession>A0A0B2PQE8</accession>
<protein>
    <submittedName>
        <fullName evidence="9">Uncharacterized protein</fullName>
    </submittedName>
</protein>
<evidence type="ECO:0000256" key="4">
    <source>
        <dbReference type="ARBA" id="ARBA00022968"/>
    </source>
</evidence>
<sequence>MRGTKSTKDQSLTQKLHPCTLHVLLPIPLVLLSLSFHHLSLAPSPPTKLSVSTPPSAEKEKTYEIPCDYFNGKWVRDKRGPLYSGTTCVTIEESQSCIINGRQDSTYLHWGWKPSECHLPRFEPNTFLQLISKKHVAFVGDSMGRNQVESLLCLLATASAPKREFDVIVRTFPPSHFEGDWDKGRGYSKTKPYRKEMQLGEVDAEIRRIEKEEVENAKAKVKQFGGFRLEALDVTKLALLRPDGHPGAYMNPFPFANGVPKCVQSDCVHWCLPWPINSWNKIFLEMMKKWEKQPRSQNDEFLLLIYYTNIFPPQVIFLLVEY</sequence>
<dbReference type="GO" id="GO:0016413">
    <property type="term" value="F:O-acetyltransferase activity"/>
    <property type="evidence" value="ECO:0007669"/>
    <property type="project" value="InterPro"/>
</dbReference>
<evidence type="ECO:0000256" key="6">
    <source>
        <dbReference type="ARBA" id="ARBA00023136"/>
    </source>
</evidence>
<keyword evidence="3" id="KW-0812">Transmembrane</keyword>
<evidence type="ECO:0000313" key="9">
    <source>
        <dbReference type="EMBL" id="KHN09898.1"/>
    </source>
</evidence>
<dbReference type="Proteomes" id="UP000053555">
    <property type="component" value="Unassembled WGS sequence"/>
</dbReference>
<dbReference type="InterPro" id="IPR029962">
    <property type="entry name" value="TBL"/>
</dbReference>
<dbReference type="PANTHER" id="PTHR32285:SF292">
    <property type="entry name" value="PMR5_CAS1P GDSL_SGNH-LIKE ACYL-ESTERASE FAMILY PROTEIN"/>
    <property type="match status" value="1"/>
</dbReference>
<evidence type="ECO:0000256" key="5">
    <source>
        <dbReference type="ARBA" id="ARBA00022989"/>
    </source>
</evidence>
<evidence type="ECO:0000259" key="8">
    <source>
        <dbReference type="Pfam" id="PF14416"/>
    </source>
</evidence>
<keyword evidence="6" id="KW-0472">Membrane</keyword>
<dbReference type="AlphaFoldDB" id="A0A0B2PQE8"/>
<dbReference type="InterPro" id="IPR025846">
    <property type="entry name" value="TBL_N"/>
</dbReference>
<dbReference type="PANTHER" id="PTHR32285">
    <property type="entry name" value="PROTEIN TRICHOME BIREFRINGENCE-LIKE 9-RELATED"/>
    <property type="match status" value="1"/>
</dbReference>
<organism evidence="9">
    <name type="scientific">Glycine soja</name>
    <name type="common">Wild soybean</name>
    <dbReference type="NCBI Taxonomy" id="3848"/>
    <lineage>
        <taxon>Eukaryota</taxon>
        <taxon>Viridiplantae</taxon>
        <taxon>Streptophyta</taxon>
        <taxon>Embryophyta</taxon>
        <taxon>Tracheophyta</taxon>
        <taxon>Spermatophyta</taxon>
        <taxon>Magnoliopsida</taxon>
        <taxon>eudicotyledons</taxon>
        <taxon>Gunneridae</taxon>
        <taxon>Pentapetalae</taxon>
        <taxon>rosids</taxon>
        <taxon>fabids</taxon>
        <taxon>Fabales</taxon>
        <taxon>Fabaceae</taxon>
        <taxon>Papilionoideae</taxon>
        <taxon>50 kb inversion clade</taxon>
        <taxon>NPAAA clade</taxon>
        <taxon>indigoferoid/millettioid clade</taxon>
        <taxon>Phaseoleae</taxon>
        <taxon>Glycine</taxon>
        <taxon>Glycine subgen. Soja</taxon>
    </lineage>
</organism>
<keyword evidence="5" id="KW-1133">Transmembrane helix</keyword>
<evidence type="ECO:0000256" key="2">
    <source>
        <dbReference type="ARBA" id="ARBA00007727"/>
    </source>
</evidence>
<evidence type="ECO:0000256" key="1">
    <source>
        <dbReference type="ARBA" id="ARBA00004167"/>
    </source>
</evidence>
<feature type="domain" description="Trichome birefringence-like C-terminal" evidence="7">
    <location>
        <begin position="119"/>
        <end position="162"/>
    </location>
</feature>
<feature type="domain" description="Trichome birefringence-like N-terminal" evidence="8">
    <location>
        <begin position="67"/>
        <end position="118"/>
    </location>
</feature>
<dbReference type="InterPro" id="IPR026057">
    <property type="entry name" value="TBL_C"/>
</dbReference>
<keyword evidence="4" id="KW-0735">Signal-anchor</keyword>
<evidence type="ECO:0000256" key="3">
    <source>
        <dbReference type="ARBA" id="ARBA00022692"/>
    </source>
</evidence>
<comment type="subcellular location">
    <subcellularLocation>
        <location evidence="1">Membrane</location>
        <topology evidence="1">Single-pass membrane protein</topology>
    </subcellularLocation>
</comment>
<gene>
    <name evidence="9" type="ORF">glysoja_045977</name>
</gene>
<feature type="domain" description="Trichome birefringence-like C-terminal" evidence="7">
    <location>
        <begin position="163"/>
        <end position="286"/>
    </location>
</feature>
<evidence type="ECO:0000259" key="7">
    <source>
        <dbReference type="Pfam" id="PF13839"/>
    </source>
</evidence>
<reference evidence="9" key="1">
    <citation type="submission" date="2014-07" db="EMBL/GenBank/DDBJ databases">
        <title>Identification of a novel salt tolerance gene in wild soybean by whole-genome sequencing.</title>
        <authorList>
            <person name="Lam H.-M."/>
            <person name="Qi X."/>
            <person name="Li M.-W."/>
            <person name="Liu X."/>
            <person name="Xie M."/>
            <person name="Ni M."/>
            <person name="Xu X."/>
        </authorList>
    </citation>
    <scope>NUCLEOTIDE SEQUENCE [LARGE SCALE GENOMIC DNA]</scope>
    <source>
        <tissue evidence="9">Root</tissue>
    </source>
</reference>